<organism evidence="3 4">
    <name type="scientific">Rhizoctonia solani</name>
    <dbReference type="NCBI Taxonomy" id="456999"/>
    <lineage>
        <taxon>Eukaryota</taxon>
        <taxon>Fungi</taxon>
        <taxon>Dikarya</taxon>
        <taxon>Basidiomycota</taxon>
        <taxon>Agaricomycotina</taxon>
        <taxon>Agaricomycetes</taxon>
        <taxon>Cantharellales</taxon>
        <taxon>Ceratobasidiaceae</taxon>
        <taxon>Rhizoctonia</taxon>
    </lineage>
</organism>
<evidence type="ECO:0000256" key="2">
    <source>
        <dbReference type="SAM" id="MobiDB-lite"/>
    </source>
</evidence>
<evidence type="ECO:0000313" key="4">
    <source>
        <dbReference type="Proteomes" id="UP000650533"/>
    </source>
</evidence>
<protein>
    <submittedName>
        <fullName evidence="3">Uncharacterized protein</fullName>
    </submittedName>
</protein>
<accession>A0A8H8P268</accession>
<dbReference type="KEGG" id="rsx:RhiXN_11273"/>
<evidence type="ECO:0000313" key="3">
    <source>
        <dbReference type="EMBL" id="QRW24361.1"/>
    </source>
</evidence>
<feature type="region of interest" description="Disordered" evidence="2">
    <location>
        <begin position="1"/>
        <end position="23"/>
    </location>
</feature>
<dbReference type="AlphaFoldDB" id="A0A8H8P268"/>
<feature type="coiled-coil region" evidence="1">
    <location>
        <begin position="147"/>
        <end position="174"/>
    </location>
</feature>
<dbReference type="EMBL" id="CP059669">
    <property type="protein sequence ID" value="QRW24361.1"/>
    <property type="molecule type" value="Genomic_DNA"/>
</dbReference>
<feature type="compositionally biased region" description="Basic and acidic residues" evidence="2">
    <location>
        <begin position="82"/>
        <end position="94"/>
    </location>
</feature>
<sequence length="218" mass="23657">MLSPKAPTTPKPLAHSLAVGATSTGPAPFPMLKLCLNKAQAPLPSKAPSATATGSRPLVKTPVKLEASPLNKRKAPGSAQANRDHGSKKPKLEAKPTVWRPEPKASSSNNIIDLISDNNGEFISSYLKQQEEGNFETIAYMQSGWKVQQLKKQLAKAHQKIRKLKLKLIEYKLNKKVQERVEEALAQRALAPTAPAGSAPMQYLQLLVAKTRIVPSTT</sequence>
<dbReference type="RefSeq" id="XP_043184598.1">
    <property type="nucleotide sequence ID" value="XM_043331088.1"/>
</dbReference>
<dbReference type="GeneID" id="67033551"/>
<reference evidence="3" key="1">
    <citation type="submission" date="2020-05" db="EMBL/GenBank/DDBJ databases">
        <title>Evolutionary and genomic comparisons of hybrid uninucleate and nonhybrid Rhizoctonia fungi.</title>
        <authorList>
            <person name="Li C."/>
            <person name="Chen X."/>
        </authorList>
    </citation>
    <scope>NUCLEOTIDE SEQUENCE</scope>
    <source>
        <strain evidence="3">AG-1 IA</strain>
    </source>
</reference>
<dbReference type="Proteomes" id="UP000650533">
    <property type="component" value="Chromosome 12"/>
</dbReference>
<name>A0A8H8P268_9AGAM</name>
<evidence type="ECO:0000256" key="1">
    <source>
        <dbReference type="SAM" id="Coils"/>
    </source>
</evidence>
<keyword evidence="1" id="KW-0175">Coiled coil</keyword>
<proteinExistence type="predicted"/>
<feature type="region of interest" description="Disordered" evidence="2">
    <location>
        <begin position="41"/>
        <end position="106"/>
    </location>
</feature>
<gene>
    <name evidence="3" type="ORF">RhiXN_11273</name>
</gene>